<evidence type="ECO:0000256" key="5">
    <source>
        <dbReference type="ARBA" id="ARBA00023315"/>
    </source>
</evidence>
<evidence type="ECO:0000256" key="2">
    <source>
        <dbReference type="ARBA" id="ARBA00005189"/>
    </source>
</evidence>
<evidence type="ECO:0000256" key="3">
    <source>
        <dbReference type="ARBA" id="ARBA00013244"/>
    </source>
</evidence>
<dbReference type="Proteomes" id="UP000631114">
    <property type="component" value="Unassembled WGS sequence"/>
</dbReference>
<dbReference type="InterPro" id="IPR004255">
    <property type="entry name" value="O-acyltransferase_WSD1_N"/>
</dbReference>
<comment type="pathway">
    <text evidence="1">Glycerolipid metabolism; triacylglycerol biosynthesis.</text>
</comment>
<keyword evidence="5" id="KW-0012">Acyltransferase</keyword>
<dbReference type="EC" id="2.3.1.20" evidence="3"/>
<gene>
    <name evidence="8" type="ORF">IFM89_038165</name>
</gene>
<evidence type="ECO:0000259" key="7">
    <source>
        <dbReference type="Pfam" id="PF03007"/>
    </source>
</evidence>
<dbReference type="Pfam" id="PF03007">
    <property type="entry name" value="WS_DGAT_cat"/>
    <property type="match status" value="1"/>
</dbReference>
<dbReference type="InterPro" id="IPR045034">
    <property type="entry name" value="O-acyltransferase_WSD1-like"/>
</dbReference>
<sequence>MDFNKPIRTLKVEEDEETLLPVSPSGQCLSNSTLTLTILFVAELETSFDEFETTEIIRNVFLPLNARFSSILVDNDEKGSPAWKKVDVRVEDHIIVPTFPIGLTDMEYDEKLREYVSKIAGERLSSNQPLWEVHLVKYPNMYGAGSLVFKFSHALGDGFSIVGVIFSAIKRADDPSLPLTLPDMSLSIAGMKKGLWNYVTRCINTVSDLRFSILKGTGLEDSKSAVRSGMVGVEFEPIAISTISIPMERLKLIKAKIGGVSAIRWPNYICT</sequence>
<dbReference type="AlphaFoldDB" id="A0A835HR13"/>
<dbReference type="GO" id="GO:0004144">
    <property type="term" value="F:diacylglycerol O-acyltransferase activity"/>
    <property type="evidence" value="ECO:0007669"/>
    <property type="project" value="UniProtKB-EC"/>
</dbReference>
<keyword evidence="4" id="KW-0808">Transferase</keyword>
<evidence type="ECO:0000256" key="4">
    <source>
        <dbReference type="ARBA" id="ARBA00022679"/>
    </source>
</evidence>
<comment type="caution">
    <text evidence="8">The sequence shown here is derived from an EMBL/GenBank/DDBJ whole genome shotgun (WGS) entry which is preliminary data.</text>
</comment>
<keyword evidence="9" id="KW-1185">Reference proteome</keyword>
<dbReference type="GO" id="GO:0019432">
    <property type="term" value="P:triglyceride biosynthetic process"/>
    <property type="evidence" value="ECO:0007669"/>
    <property type="project" value="UniProtKB-UniPathway"/>
</dbReference>
<evidence type="ECO:0000256" key="6">
    <source>
        <dbReference type="ARBA" id="ARBA00048109"/>
    </source>
</evidence>
<protein>
    <recommendedName>
        <fullName evidence="3">diacylglycerol O-acyltransferase</fullName>
        <ecNumber evidence="3">2.3.1.20</ecNumber>
    </recommendedName>
</protein>
<dbReference type="PANTHER" id="PTHR31650:SF34">
    <property type="entry name" value="O-ACYLTRANSFERASE WSD1-LIKE ISOFORM X1"/>
    <property type="match status" value="1"/>
</dbReference>
<dbReference type="UniPathway" id="UPA00282"/>
<evidence type="ECO:0000256" key="1">
    <source>
        <dbReference type="ARBA" id="ARBA00004771"/>
    </source>
</evidence>
<accession>A0A835HR13</accession>
<evidence type="ECO:0000313" key="8">
    <source>
        <dbReference type="EMBL" id="KAF9603884.1"/>
    </source>
</evidence>
<comment type="pathway">
    <text evidence="2">Lipid metabolism.</text>
</comment>
<dbReference type="EMBL" id="JADFTS010000006">
    <property type="protein sequence ID" value="KAF9603884.1"/>
    <property type="molecule type" value="Genomic_DNA"/>
</dbReference>
<proteinExistence type="predicted"/>
<feature type="domain" description="O-acyltransferase WSD1-like N-terminal" evidence="7">
    <location>
        <begin position="109"/>
        <end position="183"/>
    </location>
</feature>
<reference evidence="8 9" key="1">
    <citation type="submission" date="2020-10" db="EMBL/GenBank/DDBJ databases">
        <title>The Coptis chinensis genome and diversification of protoberbering-type alkaloids.</title>
        <authorList>
            <person name="Wang B."/>
            <person name="Shu S."/>
            <person name="Song C."/>
            <person name="Liu Y."/>
        </authorList>
    </citation>
    <scope>NUCLEOTIDE SEQUENCE [LARGE SCALE GENOMIC DNA]</scope>
    <source>
        <strain evidence="8">HL-2020</strain>
        <tissue evidence="8">Leaf</tissue>
    </source>
</reference>
<name>A0A835HR13_9MAGN</name>
<dbReference type="OrthoDB" id="619536at2759"/>
<comment type="catalytic activity">
    <reaction evidence="6">
        <text>an acyl-CoA + a 1,2-diacyl-sn-glycerol = a triacyl-sn-glycerol + CoA</text>
        <dbReference type="Rhea" id="RHEA:10868"/>
        <dbReference type="ChEBI" id="CHEBI:17815"/>
        <dbReference type="ChEBI" id="CHEBI:57287"/>
        <dbReference type="ChEBI" id="CHEBI:58342"/>
        <dbReference type="ChEBI" id="CHEBI:64615"/>
        <dbReference type="EC" id="2.3.1.20"/>
    </reaction>
</comment>
<organism evidence="8 9">
    <name type="scientific">Coptis chinensis</name>
    <dbReference type="NCBI Taxonomy" id="261450"/>
    <lineage>
        <taxon>Eukaryota</taxon>
        <taxon>Viridiplantae</taxon>
        <taxon>Streptophyta</taxon>
        <taxon>Embryophyta</taxon>
        <taxon>Tracheophyta</taxon>
        <taxon>Spermatophyta</taxon>
        <taxon>Magnoliopsida</taxon>
        <taxon>Ranunculales</taxon>
        <taxon>Ranunculaceae</taxon>
        <taxon>Coptidoideae</taxon>
        <taxon>Coptis</taxon>
    </lineage>
</organism>
<dbReference type="PANTHER" id="PTHR31650">
    <property type="entry name" value="O-ACYLTRANSFERASE (WSD1-LIKE) FAMILY PROTEIN"/>
    <property type="match status" value="1"/>
</dbReference>
<dbReference type="GO" id="GO:0005886">
    <property type="term" value="C:plasma membrane"/>
    <property type="evidence" value="ECO:0007669"/>
    <property type="project" value="TreeGrafter"/>
</dbReference>
<evidence type="ECO:0000313" key="9">
    <source>
        <dbReference type="Proteomes" id="UP000631114"/>
    </source>
</evidence>